<protein>
    <recommendedName>
        <fullName evidence="6">Ribosomal RNA small subunit methyltransferase H</fullName>
        <ecNumber evidence="6">2.1.1.199</ecNumber>
    </recommendedName>
    <alternativeName>
        <fullName evidence="6">16S rRNA m(4)C1402 methyltransferase</fullName>
    </alternativeName>
    <alternativeName>
        <fullName evidence="6">rRNA (cytosine-N(4)-)-methyltransferase RsmH</fullName>
    </alternativeName>
</protein>
<dbReference type="SUPFAM" id="SSF53335">
    <property type="entry name" value="S-adenosyl-L-methionine-dependent methyltransferases"/>
    <property type="match status" value="1"/>
</dbReference>
<evidence type="ECO:0000256" key="3">
    <source>
        <dbReference type="ARBA" id="ARBA00022603"/>
    </source>
</evidence>
<dbReference type="PANTHER" id="PTHR11265:SF0">
    <property type="entry name" value="12S RRNA N4-METHYLCYTIDINE METHYLTRANSFERASE"/>
    <property type="match status" value="1"/>
</dbReference>
<dbReference type="InterPro" id="IPR029063">
    <property type="entry name" value="SAM-dependent_MTases_sf"/>
</dbReference>
<dbReference type="InterPro" id="IPR002903">
    <property type="entry name" value="RsmH"/>
</dbReference>
<dbReference type="AlphaFoldDB" id="A0A1F6C9Y6"/>
<dbReference type="EC" id="2.1.1.199" evidence="6"/>
<dbReference type="GO" id="GO:0005737">
    <property type="term" value="C:cytoplasm"/>
    <property type="evidence" value="ECO:0007669"/>
    <property type="project" value="UniProtKB-SubCell"/>
</dbReference>
<dbReference type="Gene3D" id="1.10.150.170">
    <property type="entry name" value="Putative methyltransferase TM0872, insert domain"/>
    <property type="match status" value="1"/>
</dbReference>
<evidence type="ECO:0000256" key="6">
    <source>
        <dbReference type="HAMAP-Rule" id="MF_01007"/>
    </source>
</evidence>
<gene>
    <name evidence="6" type="primary">rsmH</name>
    <name evidence="7" type="ORF">A3F84_25505</name>
</gene>
<keyword evidence="2 6" id="KW-0698">rRNA processing</keyword>
<evidence type="ECO:0000256" key="1">
    <source>
        <dbReference type="ARBA" id="ARBA00010396"/>
    </source>
</evidence>
<dbReference type="Proteomes" id="UP000178606">
    <property type="component" value="Unassembled WGS sequence"/>
</dbReference>
<feature type="binding site" evidence="6">
    <location>
        <position position="103"/>
    </location>
    <ligand>
        <name>S-adenosyl-L-methionine</name>
        <dbReference type="ChEBI" id="CHEBI:59789"/>
    </ligand>
</feature>
<evidence type="ECO:0000256" key="5">
    <source>
        <dbReference type="ARBA" id="ARBA00022691"/>
    </source>
</evidence>
<dbReference type="Gene3D" id="3.40.50.150">
    <property type="entry name" value="Vaccinia Virus protein VP39"/>
    <property type="match status" value="1"/>
</dbReference>
<sequence>MTAGPNHVPVLAGPTLELLRPGPGNRFIDCTVNGAGHSAAILQRTAPDGRLLAIDADPDALLRAKVTLERFGDRVTYARANFRTLEAVATERGFTEVDGILMDLGLSSNQLSAADRGFAFSYEGPLDMRYDQTSGEDAAEFLALADVRTIERTLRDLGEEPRARRIAEAIVAERQKRPIATTTQLADVVARAAGRRGRIHPATRTFQALRISINDELGALAEALPQALRLLNRGARLAVISFHSLEDRIVKTFFTSLSGRAVGSRLPIAPPTPPAELRIISKRPIVASLEETARNPRSRSARLRVAERI</sequence>
<dbReference type="NCBIfam" id="TIGR00006">
    <property type="entry name" value="16S rRNA (cytosine(1402)-N(4))-methyltransferase RsmH"/>
    <property type="match status" value="1"/>
</dbReference>
<feature type="binding site" evidence="6">
    <location>
        <position position="55"/>
    </location>
    <ligand>
        <name>S-adenosyl-L-methionine</name>
        <dbReference type="ChEBI" id="CHEBI:59789"/>
    </ligand>
</feature>
<organism evidence="7 8">
    <name type="scientific">Handelsmanbacteria sp. (strain RIFCSPLOWO2_12_FULL_64_10)</name>
    <dbReference type="NCBI Taxonomy" id="1817868"/>
    <lineage>
        <taxon>Bacteria</taxon>
        <taxon>Candidatus Handelsmaniibacteriota</taxon>
    </lineage>
</organism>
<name>A0A1F6C9Y6_HANXR</name>
<evidence type="ECO:0000313" key="8">
    <source>
        <dbReference type="Proteomes" id="UP000178606"/>
    </source>
</evidence>
<comment type="subcellular location">
    <subcellularLocation>
        <location evidence="6">Cytoplasm</location>
    </subcellularLocation>
</comment>
<dbReference type="PANTHER" id="PTHR11265">
    <property type="entry name" value="S-ADENOSYL-METHYLTRANSFERASE MRAW"/>
    <property type="match status" value="1"/>
</dbReference>
<comment type="catalytic activity">
    <reaction evidence="6">
        <text>cytidine(1402) in 16S rRNA + S-adenosyl-L-methionine = N(4)-methylcytidine(1402) in 16S rRNA + S-adenosyl-L-homocysteine + H(+)</text>
        <dbReference type="Rhea" id="RHEA:42928"/>
        <dbReference type="Rhea" id="RHEA-COMP:10286"/>
        <dbReference type="Rhea" id="RHEA-COMP:10287"/>
        <dbReference type="ChEBI" id="CHEBI:15378"/>
        <dbReference type="ChEBI" id="CHEBI:57856"/>
        <dbReference type="ChEBI" id="CHEBI:59789"/>
        <dbReference type="ChEBI" id="CHEBI:74506"/>
        <dbReference type="ChEBI" id="CHEBI:82748"/>
        <dbReference type="EC" id="2.1.1.199"/>
    </reaction>
</comment>
<comment type="function">
    <text evidence="6">Specifically methylates the N4 position of cytidine in position 1402 (C1402) of 16S rRNA.</text>
</comment>
<keyword evidence="6" id="KW-0963">Cytoplasm</keyword>
<proteinExistence type="inferred from homology"/>
<feature type="binding site" evidence="6">
    <location>
        <position position="82"/>
    </location>
    <ligand>
        <name>S-adenosyl-L-methionine</name>
        <dbReference type="ChEBI" id="CHEBI:59789"/>
    </ligand>
</feature>
<evidence type="ECO:0000313" key="7">
    <source>
        <dbReference type="EMBL" id="OGG45993.1"/>
    </source>
</evidence>
<feature type="binding site" evidence="6">
    <location>
        <begin position="35"/>
        <end position="37"/>
    </location>
    <ligand>
        <name>S-adenosyl-L-methionine</name>
        <dbReference type="ChEBI" id="CHEBI:59789"/>
    </ligand>
</feature>
<keyword evidence="3 6" id="KW-0489">Methyltransferase</keyword>
<comment type="caution">
    <text evidence="7">The sequence shown here is derived from an EMBL/GenBank/DDBJ whole genome shotgun (WGS) entry which is preliminary data.</text>
</comment>
<dbReference type="EMBL" id="MFKF01000350">
    <property type="protein sequence ID" value="OGG45993.1"/>
    <property type="molecule type" value="Genomic_DNA"/>
</dbReference>
<keyword evidence="4 6" id="KW-0808">Transferase</keyword>
<dbReference type="GO" id="GO:0070475">
    <property type="term" value="P:rRNA base methylation"/>
    <property type="evidence" value="ECO:0007669"/>
    <property type="project" value="UniProtKB-UniRule"/>
</dbReference>
<keyword evidence="5 6" id="KW-0949">S-adenosyl-L-methionine</keyword>
<feature type="binding site" evidence="6">
    <location>
        <position position="110"/>
    </location>
    <ligand>
        <name>S-adenosyl-L-methionine</name>
        <dbReference type="ChEBI" id="CHEBI:59789"/>
    </ligand>
</feature>
<accession>A0A1F6C9Y6</accession>
<reference evidence="7 8" key="1">
    <citation type="journal article" date="2016" name="Nat. Commun.">
        <title>Thousands of microbial genomes shed light on interconnected biogeochemical processes in an aquifer system.</title>
        <authorList>
            <person name="Anantharaman K."/>
            <person name="Brown C.T."/>
            <person name="Hug L.A."/>
            <person name="Sharon I."/>
            <person name="Castelle C.J."/>
            <person name="Probst A.J."/>
            <person name="Thomas B.C."/>
            <person name="Singh A."/>
            <person name="Wilkins M.J."/>
            <person name="Karaoz U."/>
            <person name="Brodie E.L."/>
            <person name="Williams K.H."/>
            <person name="Hubbard S.S."/>
            <person name="Banfield J.F."/>
        </authorList>
    </citation>
    <scope>NUCLEOTIDE SEQUENCE [LARGE SCALE GENOMIC DNA]</scope>
    <source>
        <strain evidence="8">RIFCSPLOWO2_12_FULL_64_10</strain>
    </source>
</reference>
<dbReference type="SUPFAM" id="SSF81799">
    <property type="entry name" value="Putative methyltransferase TM0872, insert domain"/>
    <property type="match status" value="1"/>
</dbReference>
<evidence type="ECO:0000256" key="2">
    <source>
        <dbReference type="ARBA" id="ARBA00022552"/>
    </source>
</evidence>
<dbReference type="GO" id="GO:0071424">
    <property type="term" value="F:rRNA (cytosine-N4-)-methyltransferase activity"/>
    <property type="evidence" value="ECO:0007669"/>
    <property type="project" value="UniProtKB-UniRule"/>
</dbReference>
<dbReference type="Pfam" id="PF01795">
    <property type="entry name" value="Methyltransf_5"/>
    <property type="match status" value="1"/>
</dbReference>
<dbReference type="HAMAP" id="MF_01007">
    <property type="entry name" value="16SrRNA_methyltr_H"/>
    <property type="match status" value="1"/>
</dbReference>
<comment type="similarity">
    <text evidence="1 6">Belongs to the methyltransferase superfamily. RsmH family.</text>
</comment>
<dbReference type="PIRSF" id="PIRSF004486">
    <property type="entry name" value="MraW"/>
    <property type="match status" value="1"/>
</dbReference>
<evidence type="ECO:0000256" key="4">
    <source>
        <dbReference type="ARBA" id="ARBA00022679"/>
    </source>
</evidence>
<dbReference type="InterPro" id="IPR023397">
    <property type="entry name" value="SAM-dep_MeTrfase_MraW_recog"/>
</dbReference>